<accession>L0A6L9</accession>
<keyword evidence="2" id="KW-1185">Reference proteome</keyword>
<evidence type="ECO:0000313" key="2">
    <source>
        <dbReference type="Proteomes" id="UP000010467"/>
    </source>
</evidence>
<dbReference type="EMBL" id="CP003383">
    <property type="protein sequence ID" value="AFZ69528.1"/>
    <property type="molecule type" value="Genomic_DNA"/>
</dbReference>
<dbReference type="HOGENOM" id="CLU_163222_0_0_0"/>
<gene>
    <name evidence="1" type="ordered locus">Deipe_4161</name>
</gene>
<organism evidence="1 2">
    <name type="scientific">Deinococcus peraridilitoris (strain DSM 19664 / LMG 22246 / CIP 109416 / KR-200)</name>
    <dbReference type="NCBI Taxonomy" id="937777"/>
    <lineage>
        <taxon>Bacteria</taxon>
        <taxon>Thermotogati</taxon>
        <taxon>Deinococcota</taxon>
        <taxon>Deinococci</taxon>
        <taxon>Deinococcales</taxon>
        <taxon>Deinococcaceae</taxon>
        <taxon>Deinococcus</taxon>
    </lineage>
</organism>
<dbReference type="Proteomes" id="UP000010467">
    <property type="component" value="Plasmid pDEIPE01"/>
</dbReference>
<name>L0A6L9_DEIPD</name>
<geneLocation type="plasmid" evidence="1 2">
    <name>pDEIPE01</name>
</geneLocation>
<dbReference type="KEGG" id="dpd:Deipe_4161"/>
<proteinExistence type="predicted"/>
<sequence>MDAHQPLIFSAGEWVVIEKKGRPWRLTTIESTSEGEVSVYGGYRYCALSGWRLDAEFQQGQRLAPITPERLDYLVLGQLQEALAKPPASPPSRAWLDQLSALASASLRLNGPSGVLRLPGPSA</sequence>
<dbReference type="PATRIC" id="fig|937777.3.peg.4188"/>
<keyword evidence="1" id="KW-0614">Plasmid</keyword>
<reference evidence="2" key="1">
    <citation type="submission" date="2012-03" db="EMBL/GenBank/DDBJ databases">
        <title>Complete sequence of plasmid 1 of Deinococcus peraridilitoris DSM 19664.</title>
        <authorList>
            <person name="Lucas S."/>
            <person name="Copeland A."/>
            <person name="Lapidus A."/>
            <person name="Glavina del Rio T."/>
            <person name="Dalin E."/>
            <person name="Tice H."/>
            <person name="Bruce D."/>
            <person name="Goodwin L."/>
            <person name="Pitluck S."/>
            <person name="Peters L."/>
            <person name="Mikhailova N."/>
            <person name="Lu M."/>
            <person name="Kyrpides N."/>
            <person name="Mavromatis K."/>
            <person name="Ivanova N."/>
            <person name="Brettin T."/>
            <person name="Detter J.C."/>
            <person name="Han C."/>
            <person name="Larimer F."/>
            <person name="Land M."/>
            <person name="Hauser L."/>
            <person name="Markowitz V."/>
            <person name="Cheng J.-F."/>
            <person name="Hugenholtz P."/>
            <person name="Woyke T."/>
            <person name="Wu D."/>
            <person name="Pukall R."/>
            <person name="Steenblock K."/>
            <person name="Brambilla E."/>
            <person name="Klenk H.-P."/>
            <person name="Eisen J.A."/>
        </authorList>
    </citation>
    <scope>NUCLEOTIDE SEQUENCE [LARGE SCALE GENOMIC DNA]</scope>
    <source>
        <strain evidence="2">DSM 19664 / LMG 22246 / CIP 109416 / KR-200</strain>
        <plasmid evidence="2">Plasmid pDEIPE01</plasmid>
    </source>
</reference>
<protein>
    <submittedName>
        <fullName evidence="1">Uncharacterized protein</fullName>
    </submittedName>
</protein>
<dbReference type="AlphaFoldDB" id="L0A6L9"/>
<dbReference type="RefSeq" id="WP_015231429.1">
    <property type="nucleotide sequence ID" value="NC_019789.1"/>
</dbReference>
<evidence type="ECO:0000313" key="1">
    <source>
        <dbReference type="EMBL" id="AFZ69528.1"/>
    </source>
</evidence>